<feature type="coiled-coil region" evidence="1">
    <location>
        <begin position="99"/>
        <end position="147"/>
    </location>
</feature>
<protein>
    <submittedName>
        <fullName evidence="3">Uncharacterized protein</fullName>
    </submittedName>
</protein>
<feature type="compositionally biased region" description="Basic and acidic residues" evidence="2">
    <location>
        <begin position="435"/>
        <end position="450"/>
    </location>
</feature>
<evidence type="ECO:0000256" key="2">
    <source>
        <dbReference type="SAM" id="MobiDB-lite"/>
    </source>
</evidence>
<organism evidence="3">
    <name type="scientific">Ditylum brightwellii</name>
    <dbReference type="NCBI Taxonomy" id="49249"/>
    <lineage>
        <taxon>Eukaryota</taxon>
        <taxon>Sar</taxon>
        <taxon>Stramenopiles</taxon>
        <taxon>Ochrophyta</taxon>
        <taxon>Bacillariophyta</taxon>
        <taxon>Mediophyceae</taxon>
        <taxon>Lithodesmiophycidae</taxon>
        <taxon>Lithodesmiales</taxon>
        <taxon>Lithodesmiaceae</taxon>
        <taxon>Ditylum</taxon>
    </lineage>
</organism>
<accession>A0A7S4QL13</accession>
<name>A0A7S4QL13_9STRA</name>
<dbReference type="EMBL" id="HBNS01005362">
    <property type="protein sequence ID" value="CAE4586858.1"/>
    <property type="molecule type" value="Transcribed_RNA"/>
</dbReference>
<feature type="region of interest" description="Disordered" evidence="2">
    <location>
        <begin position="410"/>
        <end position="453"/>
    </location>
</feature>
<proteinExistence type="predicted"/>
<feature type="coiled-coil region" evidence="1">
    <location>
        <begin position="520"/>
        <end position="554"/>
    </location>
</feature>
<feature type="region of interest" description="Disordered" evidence="2">
    <location>
        <begin position="579"/>
        <end position="622"/>
    </location>
</feature>
<feature type="region of interest" description="Disordered" evidence="2">
    <location>
        <begin position="290"/>
        <end position="349"/>
    </location>
</feature>
<feature type="compositionally biased region" description="Low complexity" evidence="2">
    <location>
        <begin position="410"/>
        <end position="423"/>
    </location>
</feature>
<evidence type="ECO:0000313" key="3">
    <source>
        <dbReference type="EMBL" id="CAE4586858.1"/>
    </source>
</evidence>
<feature type="compositionally biased region" description="Polar residues" evidence="2">
    <location>
        <begin position="424"/>
        <end position="434"/>
    </location>
</feature>
<evidence type="ECO:0000256" key="1">
    <source>
        <dbReference type="SAM" id="Coils"/>
    </source>
</evidence>
<gene>
    <name evidence="3" type="ORF">DBRI00130_LOCUS4366</name>
</gene>
<feature type="compositionally biased region" description="Acidic residues" evidence="2">
    <location>
        <begin position="297"/>
        <end position="309"/>
    </location>
</feature>
<keyword evidence="1" id="KW-0175">Coiled coil</keyword>
<sequence>METELQNERVISAKLRRRVNDLTDTIHALEEETCLMNERLHSPRVGDNAFLRRVEENEEVNEENVVNDHDENITLVQSPSIYPTSPTSVQLNGGKVNATEVEEKKEQEIQKTIAALEEALRMEVLRRNNLENKLVQVRDNAHLQQQQQQQQKVTTKSIKQQKEKQEMVRNSTSHVLNQIENMTCMVQQMSSTEFTLSSSSITRQMMDYEELMTCFMLENTEIDDDHDGEEEEVLMSRKDVMWFLNECKWRFETLKTDYGDKIGTMEESLGGVQEELEHVLKGFMEEEDDVVDHKEDVEDPDFEVGEEEEKTATAHRAVHDNTKSNSMEDIDDDDHHDPTSAEASSSTPFSPIVQLKTLEMNNFHQQRQQLQFEQFTNEETRNHYQEKEELLNARICELEEMVRNLSAASTNHANASTATTNNSLPESQAKMSQMEQHHSQEIERKDESDGNTHNISTICDLQQQVKEQTIIIESLQTQLNEKNNDTSLVCDLQKEFEKQCSTIESLQVQLNEQRHDASTVNDLQQTINEQHSTIESLQEQLSSIQLMSKEAEEKYTLTRDGDKARIKYLEGIVRDTRHALEASRKGHSSAVNGSGSDRSRYEPPSPSLKTLHDDGNGSDDAANTRTIIEGTEKQGGGENGFSSLIPSVSAFSPATTSSPLNPNIVRAIALSTPAGVKINNNHDHQLESAFHKMVALATALEHSENQRAVMLEQFQRERESYATKFQQLNELLKVFVASEADDNKGNQSAAT</sequence>
<dbReference type="AlphaFoldDB" id="A0A7S4QL13"/>
<reference evidence="3" key="1">
    <citation type="submission" date="2021-01" db="EMBL/GenBank/DDBJ databases">
        <authorList>
            <person name="Corre E."/>
            <person name="Pelletier E."/>
            <person name="Niang G."/>
            <person name="Scheremetjew M."/>
            <person name="Finn R."/>
            <person name="Kale V."/>
            <person name="Holt S."/>
            <person name="Cochrane G."/>
            <person name="Meng A."/>
            <person name="Brown T."/>
            <person name="Cohen L."/>
        </authorList>
    </citation>
    <scope>NUCLEOTIDE SEQUENCE</scope>
    <source>
        <strain evidence="3">GSO104</strain>
    </source>
</reference>